<protein>
    <submittedName>
        <fullName evidence="5">FAT domain-containing protein</fullName>
    </submittedName>
</protein>
<evidence type="ECO:0000256" key="2">
    <source>
        <dbReference type="SAM" id="MobiDB-lite"/>
    </source>
</evidence>
<dbReference type="GO" id="GO:0005634">
    <property type="term" value="C:nucleus"/>
    <property type="evidence" value="ECO:0007669"/>
    <property type="project" value="TreeGrafter"/>
</dbReference>
<evidence type="ECO:0000259" key="4">
    <source>
        <dbReference type="PROSITE" id="PS51189"/>
    </source>
</evidence>
<dbReference type="EMBL" id="JACGCI010000008">
    <property type="protein sequence ID" value="KAF6762279.1"/>
    <property type="molecule type" value="Genomic_DNA"/>
</dbReference>
<dbReference type="InterPro" id="IPR016024">
    <property type="entry name" value="ARM-type_fold"/>
</dbReference>
<comment type="caution">
    <text evidence="5">The sequence shown here is derived from an EMBL/GenBank/DDBJ whole genome shotgun (WGS) entry which is preliminary data.</text>
</comment>
<dbReference type="PROSITE" id="PS50290">
    <property type="entry name" value="PI3_4_KINASE_3"/>
    <property type="match status" value="1"/>
</dbReference>
<dbReference type="InterPro" id="IPR000403">
    <property type="entry name" value="PI3/4_kinase_cat_dom"/>
</dbReference>
<dbReference type="SUPFAM" id="SSF56112">
    <property type="entry name" value="Protein kinase-like (PK-like)"/>
    <property type="match status" value="1"/>
</dbReference>
<dbReference type="PROSITE" id="PS51189">
    <property type="entry name" value="FAT"/>
    <property type="match status" value="1"/>
</dbReference>
<feature type="domain" description="PI3K/PI4K catalytic" evidence="3">
    <location>
        <begin position="3172"/>
        <end position="3516"/>
    </location>
</feature>
<dbReference type="PANTHER" id="PTHR11139:SF1">
    <property type="entry name" value="TRANSFORMATION_TRANSCRIPTION DOMAIN-ASSOCIATED PROTEIN"/>
    <property type="match status" value="1"/>
</dbReference>
<dbReference type="Pfam" id="PF00454">
    <property type="entry name" value="PI3_PI4_kinase"/>
    <property type="match status" value="1"/>
</dbReference>
<feature type="compositionally biased region" description="Polar residues" evidence="2">
    <location>
        <begin position="1"/>
        <end position="19"/>
    </location>
</feature>
<dbReference type="Pfam" id="PF20206">
    <property type="entry name" value="Tra1_ring"/>
    <property type="match status" value="2"/>
</dbReference>
<evidence type="ECO:0000313" key="5">
    <source>
        <dbReference type="EMBL" id="KAF6762279.1"/>
    </source>
</evidence>
<organism evidence="5 6">
    <name type="scientific">Ephemerocybe angulata</name>
    <dbReference type="NCBI Taxonomy" id="980116"/>
    <lineage>
        <taxon>Eukaryota</taxon>
        <taxon>Fungi</taxon>
        <taxon>Dikarya</taxon>
        <taxon>Basidiomycota</taxon>
        <taxon>Agaricomycotina</taxon>
        <taxon>Agaricomycetes</taxon>
        <taxon>Agaricomycetidae</taxon>
        <taxon>Agaricales</taxon>
        <taxon>Agaricineae</taxon>
        <taxon>Psathyrellaceae</taxon>
        <taxon>Ephemerocybe</taxon>
    </lineage>
</organism>
<dbReference type="SUPFAM" id="SSF48371">
    <property type="entry name" value="ARM repeat"/>
    <property type="match status" value="2"/>
</dbReference>
<reference evidence="5 6" key="1">
    <citation type="submission" date="2020-07" db="EMBL/GenBank/DDBJ databases">
        <title>Comparative genomics of pyrophilous fungi reveals a link between fire events and developmental genes.</title>
        <authorList>
            <consortium name="DOE Joint Genome Institute"/>
            <person name="Steindorff A.S."/>
            <person name="Carver A."/>
            <person name="Calhoun S."/>
            <person name="Stillman K."/>
            <person name="Liu H."/>
            <person name="Lipzen A."/>
            <person name="Pangilinan J."/>
            <person name="Labutti K."/>
            <person name="Bruns T.D."/>
            <person name="Grigoriev I.V."/>
        </authorList>
    </citation>
    <scope>NUCLEOTIDE SEQUENCE [LARGE SCALE GENOMIC DNA]</scope>
    <source>
        <strain evidence="5 6">CBS 144469</strain>
    </source>
</reference>
<dbReference type="GO" id="GO:0006281">
    <property type="term" value="P:DNA repair"/>
    <property type="evidence" value="ECO:0007669"/>
    <property type="project" value="TreeGrafter"/>
</dbReference>
<dbReference type="InterPro" id="IPR046807">
    <property type="entry name" value="Tra1_central"/>
</dbReference>
<feature type="region of interest" description="Disordered" evidence="2">
    <location>
        <begin position="1"/>
        <end position="23"/>
    </location>
</feature>
<proteinExistence type="inferred from homology"/>
<comment type="similarity">
    <text evidence="1">Belongs to the PI3/PI4-kinase family. TRA1 subfamily.</text>
</comment>
<dbReference type="PANTHER" id="PTHR11139">
    <property type="entry name" value="ATAXIA TELANGIECTASIA MUTATED ATM -RELATED"/>
    <property type="match status" value="1"/>
</dbReference>
<dbReference type="CDD" id="cd05163">
    <property type="entry name" value="PIKK_TRRAP"/>
    <property type="match status" value="1"/>
</dbReference>
<sequence>MASHLNSETNVSSGSSNLENRVARMADPNSDLATKYAFATEIREFMDTTRDVERVLPYLIPATVELLRSSHPSFQRDTTEYHFRRILLDIINRLQAGEAVKPNSNAIFHSMLNVIRLDNEENGATACKVIIDIIRNYRVLTEQGLTEFVALFQEAFSNVKGLVDEFLSENSSPVDSSVFLPALRSFKVVGEMGMVLVVMSQVQRALVSSTVQSTTVPAFEFLALESPVQSKTKHEYEARGSIWVGMAEGVHAPSLYTDLIQAQIRMLSFLAYVMRYAAPEGDATYGERLVSCSLRIMQDCPTNGVALRKELMVVFRHLLATPARRTLLNHVDKLMDERVLLGNGLATKDLMRPMVYSAVADLIHNIKGDLSFDQLARIVHVYSSLLFNSLLGFGLHILFAKVLFGLTDTIVAKDSSQGGAKLVRTMFEACLERLEGLCAIQPEVSAALEKARAAASAAAGAGTETAPQETVIDGFFIEKSRPVGGALYALEKPEDVIIECRQLYRALLHGFRVTLIALKKLDAPSPDGTLAFRLFEGCVSCMSLYDLDPRLNEQNDIVDWFGHALMELDPHVFQEVWTHKIAFFFASAQKRIVLLNVCQFLFNREVTTSTLLVIVLKFLIERLPQLGEYDEITAAATIRLFKMAFNAVAVFPVLNEPILASQLSKLLMDCFPLAAKASKPTHYFILLRALFRAIGVGGGRFEMLYNAVLPLLPEMLESLNRQLLASDGLTRDMIVELCLTVPLRLTHLLPHLSYLMQPLALALRGTPEMASQGLRTLELCIDNLTPDFLDPTLSIVLRELMEALFNHLKPAPQSHHLAHTTIRILGKLGGRNRRLLQKEPALTYHHYSEPAKMSVSFNGNPESIALSPIANLAVKSLPKLSPGDQIHAYSYLENCASLFLYEGLKSKNIDDFFVKALEGLFDCIHIPSVQSEAQGYLRKLSSTIFEGEIRRNKSLPPKTRVSQSPLLSAFLDSIPHALARDQPTQIEQANTFVASLIEDLVQMKNSAIVPGDILIILHHLANRFTSLCLDDSWTRKNAGCNGIRLMASAPDLGHRWIADREVDLIRTLVHVLKDLPHDLPRNVDNVVELLIDILKISNSHLDLSGDGSHVRTKLSHLAGMFFPELQSPNPIVREASQKCIFFLVELSGRAAVELLMPHRDRMLGGIYTKPLRALPFMKQIGMIEAVRFCVSLDPPLVELNDELLRLLHETLALADAEDNQLLGPRHLRQSALEVVKLRIACIKLLTAAMPLTDFFSRQPQTRQRVTSVYFKSLYSPSSEVKDVAHEGLRMVLTHQSRLPKELLQTGLRPILMNLADPKRLSISGLEGLARLLELLTNYFKVEIGHKLLDHFRIVADPQALQMASKVPFSESEGIPKLVKLAHIFHLLPPAAGIFLEHLINAIVQTETQMHFSTKNPFSEPLGKYLNRFPVEGINYLLQNLKLSRTVRTYRNILQAHLAPNLERELASNLQILAARLTVGSDPRELKSALQLCDDLTDLDDKFFTQYPYIVDVLVALWNSIIPPAPEGVDTLELTHWHAIIQRIFIKVLKQSPRIDLLFELVSIYTRNLELDTVSTTNFLYQHVALSEDLFFRRNVLLRFITWFNDPKYTWQHKCFFLRYVVTPTLLVQASRSSNSDRLIDTDFIAQLHRLVWTPLSKGGGTPGIDDMFRTELLHLTTTLVQYYPDLLEDVKKDIVKYIWFHISNCEDVIVKQMGYLLAARFFSTFPTPPKFILRAWTGLLQLPHSESRPTVRYEALSTLVPCLPMDVDESGYPFWAKETRRILSEEPSSHLCIYHLIVKQPDLFFPVRSLFIPHMTSTLNRLGLSASSVPESRSVSVEVLATVFKWEERAAQETKRAAEEGKPIPKELRWRTPLALRETMVGYLMRLATITHETAVKVNLTPRVLSLLQSIVGPNGWNDVTVGLRFFARALEQNDFASEAALAQGIAAAKVLQVVAADQPDSWYIANAPILQKLIMKGLLSEDATLQDILYPIFDKLLSLFPLTESAPSGDTELAEFHRTVHNVFAETSMTSSRANIRGVLLIVKSVVRTTPEMFSSTDGSGNPGNSTNAEKFMKLFSELVKDHIRSTPGTAAHEANVRLLMMFLDICRDYTSALGESRRWLLTALVALVDKTKSVTLCKYLLDMAKTWVHNKHAAYPINKEKASLMQKLANFESRGDALFTPYLELVYDIYTDPSLRRSELTSRLENSFLIGCRAKDSGLRERFMDLLDVSVSRSLFNRVTYILAVQNWEVLADQNWIYLALHLLLGAADLQVTNHTRNGSGPLHAIPRPEPQHILRPLQRLLFLDPQAANDVWVSVFPAVWASLSRREQSDVTNHMINLLSKDYHIKQASLRPNVIQTLLAGIHACSPPMTLPPHLVKYLAKNFGCWHIALEILGSALDTMKDDDPTIRDYIYDSLAEIYAELAEEDMFYGLWRRRSLLPDTNIGLAFEQVGMWEQASTVYESAQAKVRGQTLPFNELEYCLWEDHWVLAAEKLQQWDILYEFAKSEGNQELMLESAWRTRDWSVEKDNLEEQINRLPEVATPRRRVFEAFIALLKLPAAVEKNVDFTRCLEDAMQLSLRKWIGLPQHFSVAHIPLLQHFQQFVELQEAVQIFGSLSQTNAQNLEKKSSELKMVLQAWRERLPNIYDDINIWSDLVAWRQNVFNAINLAYMPLIGGTNQASGNNSANTSTYGYRGYHETAWIINRFAHVARKHGLLDVCHTFLTKIYTLPNIEISEAFLKLREQAKCHYQKPTDLNVGLDVINNTNLMFFSATQKAEFHTLKAMFFAKLGKNDDANYAHAQAAQLDMSQAKCWAEWGKYHDRMFKAGDLQSADYSIAASAVSCYMQAVGLYKCAKSRPLLARILWLLSIDDQHNQVAKAFDGYTGDGAYWYWITLVPHLISSLQHRESKQARFILQALAKHFPQAIFYQLRTNREELHALKRHFTLRAQQHAQQQAAMAEAARRAANADGNGDVAMADGTAEVAALPPIPEMPAAPRIAYEHVEEIMQVLKTAFPLLILSLETMVDQIQHKFKQSPEEDVYRNISLLMQDAIQSFVIRMNAQEDDGAMNQQTILTLQRMSGNMPIFIRKDFEDDFVNAKITHAQYMQRLQNWRDKFEKIIDGRPAMQPLALLSHYLTEFQYSKVDEIEVPGQYTEDKDSNQSFVRIQKYAPKFETYRSNGSCWKRFTLYGNDHSKTSFLVQLPCHRQSRREERVIQILRTFNGALDRKKESRRRNLNFHLPPIIACSPNVRLFQTDSSYVSLGDIYDLHCDETGISKEEPILYSGEKVKQVLKSFRDIPSRALTKTEYISVKKDIFDEISAKMVPENILTNYMIRTMDGPIELWRMRKQFTLQLAAASYATWVLSISSRNPTRFQVSRSTGLVAMTELLPGMHAGISSQLPVFASTDVVPFRFTPNMQHFVGSTFMEGILAPSIMAIGQSLTDPEFDLDYHLCLFSRDEVAAWLSMRGKNTPAFDPVFRQSVQANIDNVVKKAEALACKSERENAMQPNVTPITSVLQTVVNQISTATNPLQLAKMGELYNPWF</sequence>
<dbReference type="InterPro" id="IPR050517">
    <property type="entry name" value="DDR_Repair_Kinase"/>
</dbReference>
<gene>
    <name evidence="5" type="ORF">DFP72DRAFT_601156</name>
</gene>
<dbReference type="InterPro" id="IPR003151">
    <property type="entry name" value="PIK-rel_kinase_FAT"/>
</dbReference>
<dbReference type="Pfam" id="PF02259">
    <property type="entry name" value="FAT"/>
    <property type="match status" value="1"/>
</dbReference>
<evidence type="ECO:0000259" key="3">
    <source>
        <dbReference type="PROSITE" id="PS50290"/>
    </source>
</evidence>
<dbReference type="GO" id="GO:0000124">
    <property type="term" value="C:SAGA complex"/>
    <property type="evidence" value="ECO:0007669"/>
    <property type="project" value="TreeGrafter"/>
</dbReference>
<dbReference type="Proteomes" id="UP000521943">
    <property type="component" value="Unassembled WGS sequence"/>
</dbReference>
<accession>A0A8H6IBX7</accession>
<keyword evidence="6" id="KW-1185">Reference proteome</keyword>
<dbReference type="InterPro" id="IPR014009">
    <property type="entry name" value="PIK_FAT"/>
</dbReference>
<dbReference type="GO" id="GO:0035267">
    <property type="term" value="C:NuA4 histone acetyltransferase complex"/>
    <property type="evidence" value="ECO:0007669"/>
    <property type="project" value="TreeGrafter"/>
</dbReference>
<dbReference type="OrthoDB" id="5570127at2759"/>
<name>A0A8H6IBX7_9AGAR</name>
<dbReference type="SMART" id="SM00146">
    <property type="entry name" value="PI3Kc"/>
    <property type="match status" value="1"/>
</dbReference>
<evidence type="ECO:0000256" key="1">
    <source>
        <dbReference type="ARBA" id="ARBA00007234"/>
    </source>
</evidence>
<dbReference type="GO" id="GO:0006355">
    <property type="term" value="P:regulation of DNA-templated transcription"/>
    <property type="evidence" value="ECO:0007669"/>
    <property type="project" value="TreeGrafter"/>
</dbReference>
<feature type="domain" description="FAT" evidence="4">
    <location>
        <begin position="2378"/>
        <end position="2938"/>
    </location>
</feature>
<dbReference type="Pfam" id="PF20175">
    <property type="entry name" value="Tra1_central"/>
    <property type="match status" value="1"/>
</dbReference>
<evidence type="ECO:0000313" key="6">
    <source>
        <dbReference type="Proteomes" id="UP000521943"/>
    </source>
</evidence>
<dbReference type="InterPro" id="IPR046805">
    <property type="entry name" value="Tra1_ring"/>
</dbReference>
<dbReference type="InterPro" id="IPR011009">
    <property type="entry name" value="Kinase-like_dom_sf"/>
</dbReference>